<organism evidence="1 2">
    <name type="scientific">Microbacterium foliorum</name>
    <dbReference type="NCBI Taxonomy" id="104336"/>
    <lineage>
        <taxon>Bacteria</taxon>
        <taxon>Bacillati</taxon>
        <taxon>Actinomycetota</taxon>
        <taxon>Actinomycetes</taxon>
        <taxon>Micrococcales</taxon>
        <taxon>Microbacteriaceae</taxon>
        <taxon>Microbacterium</taxon>
    </lineage>
</organism>
<accession>A0A4Y5YMB4</accession>
<evidence type="ECO:0000313" key="2">
    <source>
        <dbReference type="Proteomes" id="UP000316125"/>
    </source>
</evidence>
<proteinExistence type="predicted"/>
<sequence>MVKTQQPPVSDVEQIIGELPGLDDRGRQLCECDHGDDEAYAACGRKAKWRVTVDCVCGENHPRRVEILCSRCLRTLRQLQDRDTITARRL</sequence>
<name>A0A4Y5YMB4_9MICO</name>
<dbReference type="Proteomes" id="UP000316125">
    <property type="component" value="Chromosome"/>
</dbReference>
<dbReference type="EMBL" id="CP041040">
    <property type="protein sequence ID" value="QDE33613.1"/>
    <property type="molecule type" value="Genomic_DNA"/>
</dbReference>
<reference evidence="1 2" key="1">
    <citation type="submission" date="2019-06" db="EMBL/GenBank/DDBJ databases">
        <title>Complete genome of Microbacterium foliorum M2.</title>
        <authorList>
            <person name="Cao G."/>
        </authorList>
    </citation>
    <scope>NUCLEOTIDE SEQUENCE [LARGE SCALE GENOMIC DNA]</scope>
    <source>
        <strain evidence="1 2">M2</strain>
    </source>
</reference>
<dbReference type="RefSeq" id="WP_140035904.1">
    <property type="nucleotide sequence ID" value="NZ_CP041040.1"/>
</dbReference>
<gene>
    <name evidence="1" type="ORF">FIV50_01660</name>
</gene>
<protein>
    <submittedName>
        <fullName evidence="1">Uncharacterized protein</fullName>
    </submittedName>
</protein>
<evidence type="ECO:0000313" key="1">
    <source>
        <dbReference type="EMBL" id="QDE33613.1"/>
    </source>
</evidence>
<dbReference type="AlphaFoldDB" id="A0A4Y5YMB4"/>
<dbReference type="OrthoDB" id="5070955at2"/>